<dbReference type="EMBL" id="JACAPU010000034">
    <property type="protein sequence ID" value="NWB49982.1"/>
    <property type="molecule type" value="Genomic_DNA"/>
</dbReference>
<gene>
    <name evidence="2" type="ORF">HX829_26190</name>
</gene>
<dbReference type="InterPro" id="IPR036457">
    <property type="entry name" value="PPM-type-like_dom_sf"/>
</dbReference>
<proteinExistence type="predicted"/>
<accession>A0A7Y7WIH6</accession>
<evidence type="ECO:0000313" key="3">
    <source>
        <dbReference type="Proteomes" id="UP000582981"/>
    </source>
</evidence>
<dbReference type="Gene3D" id="3.60.40.10">
    <property type="entry name" value="PPM-type phosphatase domain"/>
    <property type="match status" value="1"/>
</dbReference>
<dbReference type="SUPFAM" id="SSF81606">
    <property type="entry name" value="PP2C-like"/>
    <property type="match status" value="1"/>
</dbReference>
<feature type="domain" description="PPM-type phosphatase" evidence="1">
    <location>
        <begin position="17"/>
        <end position="196"/>
    </location>
</feature>
<sequence length="223" mass="24554">MPIDHVLTIQGGRTSDNRDCTGFASQEHHHLYLLADGSTSSSQSAELAKALIAHMEGGFGQLSARQLHPDRVEAALLQLLSEGHDSLARVFAPSSTSYLIVLFTPDEVLAIHAGDCCLGRVLESGEVEWLTLPHCRANWRGDLTHAQIAIHADRHSLTRCFSARREHSPQVSRFQVSDGSRWVLATDGFWADLCPVKQRKHLESGALLAPDSDDDLTIIDVRF</sequence>
<reference evidence="2 3" key="1">
    <citation type="submission" date="2020-04" db="EMBL/GenBank/DDBJ databases">
        <title>Molecular characterization of pseudomonads from Agaricus bisporus reveal novel blotch 2 pathogens in Western Europe.</title>
        <authorList>
            <person name="Taparia T."/>
            <person name="Krijger M."/>
            <person name="Haynes E."/>
            <person name="Elpinstone J.G."/>
            <person name="Noble R."/>
            <person name="Van Der Wolf J."/>
        </authorList>
    </citation>
    <scope>NUCLEOTIDE SEQUENCE [LARGE SCALE GENOMIC DNA]</scope>
    <source>
        <strain evidence="2 3">F1001</strain>
    </source>
</reference>
<dbReference type="RefSeq" id="WP_177145374.1">
    <property type="nucleotide sequence ID" value="NZ_JACAPU010000034.1"/>
</dbReference>
<organism evidence="2 3">
    <name type="scientific">Pseudomonas gingeri</name>
    <dbReference type="NCBI Taxonomy" id="117681"/>
    <lineage>
        <taxon>Bacteria</taxon>
        <taxon>Pseudomonadati</taxon>
        <taxon>Pseudomonadota</taxon>
        <taxon>Gammaproteobacteria</taxon>
        <taxon>Pseudomonadales</taxon>
        <taxon>Pseudomonadaceae</taxon>
        <taxon>Pseudomonas</taxon>
    </lineage>
</organism>
<dbReference type="InterPro" id="IPR001932">
    <property type="entry name" value="PPM-type_phosphatase-like_dom"/>
</dbReference>
<comment type="caution">
    <text evidence="2">The sequence shown here is derived from an EMBL/GenBank/DDBJ whole genome shotgun (WGS) entry which is preliminary data.</text>
</comment>
<protein>
    <submittedName>
        <fullName evidence="2">Protein phosphatase 2C domain-containing protein</fullName>
    </submittedName>
</protein>
<evidence type="ECO:0000313" key="2">
    <source>
        <dbReference type="EMBL" id="NWB49982.1"/>
    </source>
</evidence>
<name>A0A7Y7WIH6_9PSED</name>
<dbReference type="AlphaFoldDB" id="A0A7Y7WIH6"/>
<dbReference type="Proteomes" id="UP000582981">
    <property type="component" value="Unassembled WGS sequence"/>
</dbReference>
<dbReference type="Pfam" id="PF13672">
    <property type="entry name" value="PP2C_2"/>
    <property type="match status" value="1"/>
</dbReference>
<evidence type="ECO:0000259" key="1">
    <source>
        <dbReference type="Pfam" id="PF13672"/>
    </source>
</evidence>